<evidence type="ECO:0000313" key="2">
    <source>
        <dbReference type="Proteomes" id="UP000267536"/>
    </source>
</evidence>
<dbReference type="InterPro" id="IPR024426">
    <property type="entry name" value="DUF2694"/>
</dbReference>
<sequence length="112" mass="12491">MALPPPMMSAAQSRSGAVAVRTTQVGLPVALRIDPRRLQGDPQALADEILRLSRLAAMRAQVDIRRQLVEQGTDPQVIRYAQLPTEDDLRDFEELNERAQDEQSGDGWLRSV</sequence>
<reference evidence="1 2" key="1">
    <citation type="submission" date="2018-11" db="EMBL/GenBank/DDBJ databases">
        <title>Draft genome sequence of Gordonia sp. RS15-1S isolated from rice stems.</title>
        <authorList>
            <person name="Muangham S."/>
        </authorList>
    </citation>
    <scope>NUCLEOTIDE SEQUENCE [LARGE SCALE GENOMIC DNA]</scope>
    <source>
        <strain evidence="1 2">RS15-1S</strain>
    </source>
</reference>
<proteinExistence type="predicted"/>
<organism evidence="1 2">
    <name type="scientific">Gordonia oryzae</name>
    <dbReference type="NCBI Taxonomy" id="2487349"/>
    <lineage>
        <taxon>Bacteria</taxon>
        <taxon>Bacillati</taxon>
        <taxon>Actinomycetota</taxon>
        <taxon>Actinomycetes</taxon>
        <taxon>Mycobacteriales</taxon>
        <taxon>Gordoniaceae</taxon>
        <taxon>Gordonia</taxon>
    </lineage>
</organism>
<dbReference type="EMBL" id="RKMH01000013">
    <property type="protein sequence ID" value="RPA58082.1"/>
    <property type="molecule type" value="Genomic_DNA"/>
</dbReference>
<dbReference type="OrthoDB" id="4775251at2"/>
<dbReference type="RefSeq" id="WP_123932115.1">
    <property type="nucleotide sequence ID" value="NZ_JBPSDP010000013.1"/>
</dbReference>
<accession>A0A3N4G5F3</accession>
<gene>
    <name evidence="1" type="ORF">EF294_16930</name>
</gene>
<evidence type="ECO:0000313" key="1">
    <source>
        <dbReference type="EMBL" id="RPA58082.1"/>
    </source>
</evidence>
<dbReference type="Proteomes" id="UP000267536">
    <property type="component" value="Unassembled WGS sequence"/>
</dbReference>
<comment type="caution">
    <text evidence="1">The sequence shown here is derived from an EMBL/GenBank/DDBJ whole genome shotgun (WGS) entry which is preliminary data.</text>
</comment>
<keyword evidence="2" id="KW-1185">Reference proteome</keyword>
<dbReference type="Pfam" id="PF10904">
    <property type="entry name" value="DUF2694"/>
    <property type="match status" value="1"/>
</dbReference>
<dbReference type="AlphaFoldDB" id="A0A3N4G5F3"/>
<protein>
    <submittedName>
        <fullName evidence="1">DUF2694 domain-containing protein</fullName>
    </submittedName>
</protein>
<name>A0A3N4G5F3_9ACTN</name>